<gene>
    <name evidence="1" type="ORF">J1N35_014313</name>
</gene>
<evidence type="ECO:0000313" key="2">
    <source>
        <dbReference type="Proteomes" id="UP000828251"/>
    </source>
</evidence>
<dbReference type="AlphaFoldDB" id="A0A9D3VUQ1"/>
<comment type="caution">
    <text evidence="1">The sequence shown here is derived from an EMBL/GenBank/DDBJ whole genome shotgun (WGS) entry which is preliminary data.</text>
</comment>
<evidence type="ECO:0000313" key="1">
    <source>
        <dbReference type="EMBL" id="KAH1097392.1"/>
    </source>
</evidence>
<proteinExistence type="predicted"/>
<accession>A0A9D3VUQ1</accession>
<feature type="non-terminal residue" evidence="1">
    <location>
        <position position="1"/>
    </location>
</feature>
<sequence>TGTYSNYAVLGDLQNQENQDFKSKNSWSKKLNIEVNAQQITCMSLKKSILGANGSQAQVLENQPSEMPISPS</sequence>
<dbReference type="Proteomes" id="UP000828251">
    <property type="component" value="Unassembled WGS sequence"/>
</dbReference>
<dbReference type="EMBL" id="JAIQCV010000005">
    <property type="protein sequence ID" value="KAH1097392.1"/>
    <property type="molecule type" value="Genomic_DNA"/>
</dbReference>
<organism evidence="1 2">
    <name type="scientific">Gossypium stocksii</name>
    <dbReference type="NCBI Taxonomy" id="47602"/>
    <lineage>
        <taxon>Eukaryota</taxon>
        <taxon>Viridiplantae</taxon>
        <taxon>Streptophyta</taxon>
        <taxon>Embryophyta</taxon>
        <taxon>Tracheophyta</taxon>
        <taxon>Spermatophyta</taxon>
        <taxon>Magnoliopsida</taxon>
        <taxon>eudicotyledons</taxon>
        <taxon>Gunneridae</taxon>
        <taxon>Pentapetalae</taxon>
        <taxon>rosids</taxon>
        <taxon>malvids</taxon>
        <taxon>Malvales</taxon>
        <taxon>Malvaceae</taxon>
        <taxon>Malvoideae</taxon>
        <taxon>Gossypium</taxon>
    </lineage>
</organism>
<name>A0A9D3VUQ1_9ROSI</name>
<reference evidence="1 2" key="1">
    <citation type="journal article" date="2021" name="Plant Biotechnol. J.">
        <title>Multi-omics assisted identification of the key and species-specific regulatory components of drought-tolerant mechanisms in Gossypium stocksii.</title>
        <authorList>
            <person name="Yu D."/>
            <person name="Ke L."/>
            <person name="Zhang D."/>
            <person name="Wu Y."/>
            <person name="Sun Y."/>
            <person name="Mei J."/>
            <person name="Sun J."/>
            <person name="Sun Y."/>
        </authorList>
    </citation>
    <scope>NUCLEOTIDE SEQUENCE [LARGE SCALE GENOMIC DNA]</scope>
    <source>
        <strain evidence="2">cv. E1</strain>
        <tissue evidence="1">Leaf</tissue>
    </source>
</reference>
<keyword evidence="2" id="KW-1185">Reference proteome</keyword>
<protein>
    <submittedName>
        <fullName evidence="1">Uncharacterized protein</fullName>
    </submittedName>
</protein>